<dbReference type="PANTHER" id="PTHR36115">
    <property type="entry name" value="PROLINE-RICH ANTIGEN HOMOLOG-RELATED"/>
    <property type="match status" value="1"/>
</dbReference>
<evidence type="ECO:0000256" key="1">
    <source>
        <dbReference type="ARBA" id="ARBA00004651"/>
    </source>
</evidence>
<dbReference type="Proteomes" id="UP000076563">
    <property type="component" value="Unassembled WGS sequence"/>
</dbReference>
<keyword evidence="9" id="KW-1185">Reference proteome</keyword>
<accession>A0A163UJK5</accession>
<dbReference type="AlphaFoldDB" id="A0A163UJK5"/>
<sequence>MNKNRVSYAGFFERFFAFVIDLFVMIVIGTIIGYGLLGLLPTFSSGINPDSFESVMTTMLVYPLVFWLYYALSESSLWMSTLGKKLLGIQVVDYSFERISFSRATARFFSKFVSVFIMYIGFIMVAFTKNKQGLHDIISGCYVIKK</sequence>
<keyword evidence="4 6" id="KW-1133">Transmembrane helix</keyword>
<dbReference type="EMBL" id="LQRA01000093">
    <property type="protein sequence ID" value="KZE73416.1"/>
    <property type="molecule type" value="Genomic_DNA"/>
</dbReference>
<feature type="transmembrane region" description="Helical" evidence="6">
    <location>
        <begin position="15"/>
        <end position="40"/>
    </location>
</feature>
<comment type="caution">
    <text evidence="8">The sequence shown here is derived from an EMBL/GenBank/DDBJ whole genome shotgun (WGS) entry which is preliminary data.</text>
</comment>
<evidence type="ECO:0000313" key="9">
    <source>
        <dbReference type="Proteomes" id="UP000076563"/>
    </source>
</evidence>
<evidence type="ECO:0000256" key="4">
    <source>
        <dbReference type="ARBA" id="ARBA00022989"/>
    </source>
</evidence>
<feature type="domain" description="RDD" evidence="7">
    <location>
        <begin position="8"/>
        <end position="140"/>
    </location>
</feature>
<dbReference type="GO" id="GO:0005886">
    <property type="term" value="C:plasma membrane"/>
    <property type="evidence" value="ECO:0007669"/>
    <property type="project" value="UniProtKB-SubCell"/>
</dbReference>
<reference evidence="9" key="1">
    <citation type="submission" date="2016-01" db="EMBL/GenBank/DDBJ databases">
        <title>Draft genome of Chromobacterium sp. F49.</title>
        <authorList>
            <person name="Hong K.W."/>
        </authorList>
    </citation>
    <scope>NUCLEOTIDE SEQUENCE [LARGE SCALE GENOMIC DNA]</scope>
    <source>
        <strain evidence="9">M63</strain>
    </source>
</reference>
<keyword evidence="3 6" id="KW-0812">Transmembrane</keyword>
<feature type="transmembrane region" description="Helical" evidence="6">
    <location>
        <begin position="108"/>
        <end position="127"/>
    </location>
</feature>
<keyword evidence="2" id="KW-1003">Cell membrane</keyword>
<name>A0A163UJK5_9BACL</name>
<evidence type="ECO:0000256" key="6">
    <source>
        <dbReference type="SAM" id="Phobius"/>
    </source>
</evidence>
<evidence type="ECO:0000256" key="2">
    <source>
        <dbReference type="ARBA" id="ARBA00022475"/>
    </source>
</evidence>
<comment type="subcellular location">
    <subcellularLocation>
        <location evidence="1">Cell membrane</location>
        <topology evidence="1">Multi-pass membrane protein</topology>
    </subcellularLocation>
</comment>
<protein>
    <recommendedName>
        <fullName evidence="7">RDD domain-containing protein</fullName>
    </recommendedName>
</protein>
<evidence type="ECO:0000313" key="8">
    <source>
        <dbReference type="EMBL" id="KZE73416.1"/>
    </source>
</evidence>
<dbReference type="RefSeq" id="WP_063187052.1">
    <property type="nucleotide sequence ID" value="NZ_LQRA01000093.1"/>
</dbReference>
<proteinExistence type="predicted"/>
<evidence type="ECO:0000256" key="5">
    <source>
        <dbReference type="ARBA" id="ARBA00023136"/>
    </source>
</evidence>
<dbReference type="InterPro" id="IPR010432">
    <property type="entry name" value="RDD"/>
</dbReference>
<keyword evidence="5 6" id="KW-0472">Membrane</keyword>
<organism evidence="8 9">
    <name type="scientific">Paenibacillus elgii</name>
    <dbReference type="NCBI Taxonomy" id="189691"/>
    <lineage>
        <taxon>Bacteria</taxon>
        <taxon>Bacillati</taxon>
        <taxon>Bacillota</taxon>
        <taxon>Bacilli</taxon>
        <taxon>Bacillales</taxon>
        <taxon>Paenibacillaceae</taxon>
        <taxon>Paenibacillus</taxon>
    </lineage>
</organism>
<dbReference type="PANTHER" id="PTHR36115:SF9">
    <property type="entry name" value="LMO1584 PROTEIN"/>
    <property type="match status" value="1"/>
</dbReference>
<dbReference type="InterPro" id="IPR051791">
    <property type="entry name" value="Pra-immunoreactive"/>
</dbReference>
<evidence type="ECO:0000256" key="3">
    <source>
        <dbReference type="ARBA" id="ARBA00022692"/>
    </source>
</evidence>
<gene>
    <name evidence="8" type="ORF">AV654_32590</name>
</gene>
<feature type="transmembrane region" description="Helical" evidence="6">
    <location>
        <begin position="52"/>
        <end position="72"/>
    </location>
</feature>
<dbReference type="Pfam" id="PF06271">
    <property type="entry name" value="RDD"/>
    <property type="match status" value="1"/>
</dbReference>
<dbReference type="OrthoDB" id="9793824at2"/>
<evidence type="ECO:0000259" key="7">
    <source>
        <dbReference type="Pfam" id="PF06271"/>
    </source>
</evidence>